<dbReference type="GO" id="GO:0003676">
    <property type="term" value="F:nucleic acid binding"/>
    <property type="evidence" value="ECO:0007669"/>
    <property type="project" value="InterPro"/>
</dbReference>
<dbReference type="FunCoup" id="A0A6I9T3P1">
    <property type="interactions" value="2152"/>
</dbReference>
<dbReference type="InterPro" id="IPR051720">
    <property type="entry name" value="rRNA_MeTrfase/Polyamine_Synth"/>
</dbReference>
<dbReference type="SUPFAM" id="SSF53335">
    <property type="entry name" value="S-adenosyl-L-methionine-dependent methyltransferases"/>
    <property type="match status" value="1"/>
</dbReference>
<dbReference type="PANTHER" id="PTHR23290">
    <property type="entry name" value="RRNA N6-ADENOSINE-METHYLTRANSFERASE METTL5"/>
    <property type="match status" value="1"/>
</dbReference>
<sequence length="221" mass="24584">MKLKQLEGLLGSLQQFETPKIELEQYPTGPHIASRLLYTIPSFSIIQAENSFGDVSDKVVADFGCGCGTLGLAAGLLGAEHVIGFDIDAESIEIASLNADELELDMDFIQCDIRNLRLSDRAIDTVVMNPPFGTRKKGADMDFLSMALKVASGAVYSLHKTTTRDHIKRTALREYNASSAEVLSELRFDVPQLYKFHKKKEVDVAVDLWRFVPNNNRPKHL</sequence>
<dbReference type="InParanoid" id="A0A6I9T3P1"/>
<dbReference type="AlphaFoldDB" id="A0A6I9T3P1"/>
<dbReference type="InterPro" id="IPR007848">
    <property type="entry name" value="Small_mtfrase_dom"/>
</dbReference>
<protein>
    <recommendedName>
        <fullName evidence="2">Methyltransferase-like protein 5</fullName>
    </recommendedName>
</protein>
<dbReference type="GO" id="GO:0008988">
    <property type="term" value="F:rRNA (adenine-N6-)-methyltransferase activity"/>
    <property type="evidence" value="ECO:0007669"/>
    <property type="project" value="TreeGrafter"/>
</dbReference>
<dbReference type="PANTHER" id="PTHR23290:SF0">
    <property type="entry name" value="RRNA N6-ADENOSINE-METHYLTRANSFERASE METTL5"/>
    <property type="match status" value="1"/>
</dbReference>
<dbReference type="OrthoDB" id="7848332at2759"/>
<feature type="domain" description="Methyltransferase small" evidence="3">
    <location>
        <begin position="56"/>
        <end position="137"/>
    </location>
</feature>
<organism evidence="4 5">
    <name type="scientific">Sesamum indicum</name>
    <name type="common">Oriental sesame</name>
    <name type="synonym">Sesamum orientale</name>
    <dbReference type="NCBI Taxonomy" id="4182"/>
    <lineage>
        <taxon>Eukaryota</taxon>
        <taxon>Viridiplantae</taxon>
        <taxon>Streptophyta</taxon>
        <taxon>Embryophyta</taxon>
        <taxon>Tracheophyta</taxon>
        <taxon>Spermatophyta</taxon>
        <taxon>Magnoliopsida</taxon>
        <taxon>eudicotyledons</taxon>
        <taxon>Gunneridae</taxon>
        <taxon>Pentapetalae</taxon>
        <taxon>asterids</taxon>
        <taxon>lamiids</taxon>
        <taxon>Lamiales</taxon>
        <taxon>Pedaliaceae</taxon>
        <taxon>Sesamum</taxon>
    </lineage>
</organism>
<dbReference type="CDD" id="cd02440">
    <property type="entry name" value="AdoMet_MTases"/>
    <property type="match status" value="1"/>
</dbReference>
<comment type="similarity">
    <text evidence="1">Belongs to the methyltransferase superfamily. PrmA family.</text>
</comment>
<dbReference type="InterPro" id="IPR002052">
    <property type="entry name" value="DNA_methylase_N6_adenine_CS"/>
</dbReference>
<dbReference type="GeneID" id="105162075"/>
<dbReference type="RefSeq" id="XP_011078296.1">
    <property type="nucleotide sequence ID" value="XM_011079994.2"/>
</dbReference>
<evidence type="ECO:0000256" key="2">
    <source>
        <dbReference type="ARBA" id="ARBA00041374"/>
    </source>
</evidence>
<reference evidence="5" key="1">
    <citation type="submission" date="2025-08" db="UniProtKB">
        <authorList>
            <consortium name="RefSeq"/>
        </authorList>
    </citation>
    <scope>IDENTIFICATION</scope>
</reference>
<evidence type="ECO:0000256" key="1">
    <source>
        <dbReference type="ARBA" id="ARBA00009741"/>
    </source>
</evidence>
<keyword evidence="4" id="KW-1185">Reference proteome</keyword>
<evidence type="ECO:0000313" key="5">
    <source>
        <dbReference type="RefSeq" id="XP_011078296.1"/>
    </source>
</evidence>
<dbReference type="InterPro" id="IPR029063">
    <property type="entry name" value="SAM-dependent_MTases_sf"/>
</dbReference>
<dbReference type="PROSITE" id="PS00092">
    <property type="entry name" value="N6_MTASE"/>
    <property type="match status" value="1"/>
</dbReference>
<gene>
    <name evidence="5" type="primary">LOC105162075</name>
</gene>
<dbReference type="KEGG" id="sind:105162075"/>
<evidence type="ECO:0000313" key="4">
    <source>
        <dbReference type="Proteomes" id="UP000504604"/>
    </source>
</evidence>
<dbReference type="Pfam" id="PF05175">
    <property type="entry name" value="MTS"/>
    <property type="match status" value="1"/>
</dbReference>
<proteinExistence type="inferred from homology"/>
<dbReference type="Proteomes" id="UP000504604">
    <property type="component" value="Linkage group LG5"/>
</dbReference>
<evidence type="ECO:0000259" key="3">
    <source>
        <dbReference type="Pfam" id="PF05175"/>
    </source>
</evidence>
<name>A0A6I9T3P1_SESIN</name>
<accession>A0A6I9T3P1</accession>
<dbReference type="Gene3D" id="3.40.50.150">
    <property type="entry name" value="Vaccinia Virus protein VP39"/>
    <property type="match status" value="1"/>
</dbReference>